<dbReference type="GO" id="GO:0047617">
    <property type="term" value="F:fatty acyl-CoA hydrolase activity"/>
    <property type="evidence" value="ECO:0007669"/>
    <property type="project" value="TreeGrafter"/>
</dbReference>
<name>A0A1B1B0G4_9ACTN</name>
<evidence type="ECO:0000313" key="4">
    <source>
        <dbReference type="Proteomes" id="UP000092659"/>
    </source>
</evidence>
<comment type="similarity">
    <text evidence="1">Belongs to the 4-hydroxybenzoyl-CoA thioesterase family.</text>
</comment>
<dbReference type="KEGG" id="sgs:AVL59_24280"/>
<gene>
    <name evidence="3" type="ORF">AVL59_24280</name>
</gene>
<reference evidence="3 4" key="1">
    <citation type="submission" date="2016-06" db="EMBL/GenBank/DDBJ databases">
        <title>Complete genome sequence of Streptomyces griseochromogenes ATCC 14511, the Blasticidin S producer.</title>
        <authorList>
            <person name="Wu L."/>
        </authorList>
    </citation>
    <scope>NUCLEOTIDE SEQUENCE [LARGE SCALE GENOMIC DNA]</scope>
    <source>
        <strain evidence="3 4">ATCC 14511</strain>
    </source>
</reference>
<dbReference type="Pfam" id="PF13279">
    <property type="entry name" value="4HBT_2"/>
    <property type="match status" value="1"/>
</dbReference>
<protein>
    <recommendedName>
        <fullName evidence="5">Thioesterase</fullName>
    </recommendedName>
</protein>
<evidence type="ECO:0000256" key="1">
    <source>
        <dbReference type="ARBA" id="ARBA00005953"/>
    </source>
</evidence>
<dbReference type="Proteomes" id="UP000092659">
    <property type="component" value="Chromosome"/>
</dbReference>
<organism evidence="3 4">
    <name type="scientific">Streptomyces griseochromogenes</name>
    <dbReference type="NCBI Taxonomy" id="68214"/>
    <lineage>
        <taxon>Bacteria</taxon>
        <taxon>Bacillati</taxon>
        <taxon>Actinomycetota</taxon>
        <taxon>Actinomycetes</taxon>
        <taxon>Kitasatosporales</taxon>
        <taxon>Streptomycetaceae</taxon>
        <taxon>Streptomyces</taxon>
    </lineage>
</organism>
<evidence type="ECO:0008006" key="5">
    <source>
        <dbReference type="Google" id="ProtNLM"/>
    </source>
</evidence>
<dbReference type="PANTHER" id="PTHR31793">
    <property type="entry name" value="4-HYDROXYBENZOYL-COA THIOESTERASE FAMILY MEMBER"/>
    <property type="match status" value="1"/>
</dbReference>
<dbReference type="EMBL" id="CP016279">
    <property type="protein sequence ID" value="ANP52252.1"/>
    <property type="molecule type" value="Genomic_DNA"/>
</dbReference>
<evidence type="ECO:0000313" key="3">
    <source>
        <dbReference type="EMBL" id="ANP52252.1"/>
    </source>
</evidence>
<accession>A0A1B1B0G4</accession>
<dbReference type="CDD" id="cd00586">
    <property type="entry name" value="4HBT"/>
    <property type="match status" value="1"/>
</dbReference>
<evidence type="ECO:0000256" key="2">
    <source>
        <dbReference type="ARBA" id="ARBA00022801"/>
    </source>
</evidence>
<sequence>MPRLVQSATNIVRDVSVEVTTRVRWGECDLQGHAYYGSYIPWFDLGREKYALDIGADYRKYQIATTDLQVRYHDPAMYLDDLVIKTWAATPRTLTYYYEIYRKNGGRLIAEARTVHAFVDIERGTLTKIPDDMHLAFIEFLERRRKQTGKPAGNPAGPEPTTSGD</sequence>
<dbReference type="InterPro" id="IPR050563">
    <property type="entry name" value="4-hydroxybenzoyl-CoA_TE"/>
</dbReference>
<dbReference type="InterPro" id="IPR029069">
    <property type="entry name" value="HotDog_dom_sf"/>
</dbReference>
<dbReference type="SUPFAM" id="SSF54637">
    <property type="entry name" value="Thioesterase/thiol ester dehydrase-isomerase"/>
    <property type="match status" value="1"/>
</dbReference>
<proteinExistence type="inferred from homology"/>
<dbReference type="Gene3D" id="3.10.129.10">
    <property type="entry name" value="Hotdog Thioesterase"/>
    <property type="match status" value="1"/>
</dbReference>
<dbReference type="AlphaFoldDB" id="A0A1B1B0G4"/>
<dbReference type="STRING" id="68214.AVL59_24280"/>
<keyword evidence="2" id="KW-0378">Hydrolase</keyword>
<dbReference type="PANTHER" id="PTHR31793:SF27">
    <property type="entry name" value="NOVEL THIOESTERASE SUPERFAMILY DOMAIN AND SAPOSIN A-TYPE DOMAIN CONTAINING PROTEIN (0610012H03RIK)"/>
    <property type="match status" value="1"/>
</dbReference>